<dbReference type="AlphaFoldDB" id="A0A0M3K3W6"/>
<feature type="compositionally biased region" description="Polar residues" evidence="1">
    <location>
        <begin position="354"/>
        <end position="374"/>
    </location>
</feature>
<feature type="region of interest" description="Disordered" evidence="1">
    <location>
        <begin position="349"/>
        <end position="374"/>
    </location>
</feature>
<gene>
    <name evidence="3" type="ORF">ASIM_LOCUS15064</name>
</gene>
<evidence type="ECO:0000313" key="3">
    <source>
        <dbReference type="EMBL" id="VDK54126.1"/>
    </source>
</evidence>
<sequence>MLVSMQTVYEFPFELILRRRKAGQEIFDELICCKVTNEKELLQSDSERNVKYILMLTRRPSSFKRSDSSAPSAVTKTYGDNHIKRCCSLDLLHYCRSRMGPIYEGFLHVYRGRLFAKWRRFMGAVFDENSTGHARLELYGSDKQLSTVNPARVVLLSECIAIRIVTFEKNERVIQIQQKTAPVMLIISEDIEKWHEILCRVAFPNQFVAIGTQPCSSVSPCYSGDYSIPADVRRIPVVLQCISGTSRPQLSEGNYDMYLNQSLVITSGMHSVTWDYLQITWFATGDNCFAFEIAKEGRYEFTSSQPMVPLHALRCHISLTNITTPPRFLTKNRYNYFYIPSSAIRSDSISSRPNFAQSEQQNSPKSRGQPLPSSIASGYDINTHLMNQQSNFESHRTSKLPFFHRHPDHSNWYERADFEMNADDEWIR</sequence>
<name>A0A0M3K3W6_ANISI</name>
<dbReference type="OrthoDB" id="5823832at2759"/>
<organism evidence="5">
    <name type="scientific">Anisakis simplex</name>
    <name type="common">Herring worm</name>
    <dbReference type="NCBI Taxonomy" id="6269"/>
    <lineage>
        <taxon>Eukaryota</taxon>
        <taxon>Metazoa</taxon>
        <taxon>Ecdysozoa</taxon>
        <taxon>Nematoda</taxon>
        <taxon>Chromadorea</taxon>
        <taxon>Rhabditida</taxon>
        <taxon>Spirurina</taxon>
        <taxon>Ascaridomorpha</taxon>
        <taxon>Ascaridoidea</taxon>
        <taxon>Anisakidae</taxon>
        <taxon>Anisakis</taxon>
        <taxon>Anisakis simplex complex</taxon>
    </lineage>
</organism>
<reference evidence="3 4" key="2">
    <citation type="submission" date="2018-11" db="EMBL/GenBank/DDBJ databases">
        <authorList>
            <consortium name="Pathogen Informatics"/>
        </authorList>
    </citation>
    <scope>NUCLEOTIDE SEQUENCE [LARGE SCALE GENOMIC DNA]</scope>
</reference>
<dbReference type="Proteomes" id="UP000267096">
    <property type="component" value="Unassembled WGS sequence"/>
</dbReference>
<dbReference type="InterPro" id="IPR011993">
    <property type="entry name" value="PH-like_dom_sf"/>
</dbReference>
<proteinExistence type="predicted"/>
<evidence type="ECO:0000259" key="2">
    <source>
        <dbReference type="SMART" id="SM00233"/>
    </source>
</evidence>
<dbReference type="InterPro" id="IPR001849">
    <property type="entry name" value="PH_domain"/>
</dbReference>
<accession>A0A0M3K3W6</accession>
<dbReference type="SMART" id="SM00233">
    <property type="entry name" value="PH"/>
    <property type="match status" value="1"/>
</dbReference>
<dbReference type="WBParaSite" id="ASIM_0001565701-mRNA-1">
    <property type="protein sequence ID" value="ASIM_0001565701-mRNA-1"/>
    <property type="gene ID" value="ASIM_0001565701"/>
</dbReference>
<protein>
    <submittedName>
        <fullName evidence="5">PH domain-containing protein</fullName>
    </submittedName>
</protein>
<evidence type="ECO:0000313" key="4">
    <source>
        <dbReference type="Proteomes" id="UP000267096"/>
    </source>
</evidence>
<dbReference type="SUPFAM" id="SSF50729">
    <property type="entry name" value="PH domain-like"/>
    <property type="match status" value="1"/>
</dbReference>
<evidence type="ECO:0000313" key="5">
    <source>
        <dbReference type="WBParaSite" id="ASIM_0001565701-mRNA-1"/>
    </source>
</evidence>
<dbReference type="EMBL" id="UYRR01032090">
    <property type="protein sequence ID" value="VDK54126.1"/>
    <property type="molecule type" value="Genomic_DNA"/>
</dbReference>
<keyword evidence="4" id="KW-1185">Reference proteome</keyword>
<dbReference type="Gene3D" id="2.30.29.30">
    <property type="entry name" value="Pleckstrin-homology domain (PH domain)/Phosphotyrosine-binding domain (PTB)"/>
    <property type="match status" value="1"/>
</dbReference>
<reference evidence="5" key="1">
    <citation type="submission" date="2017-02" db="UniProtKB">
        <authorList>
            <consortium name="WormBaseParasite"/>
        </authorList>
    </citation>
    <scope>IDENTIFICATION</scope>
</reference>
<feature type="domain" description="PH" evidence="2">
    <location>
        <begin position="101"/>
        <end position="205"/>
    </location>
</feature>
<evidence type="ECO:0000256" key="1">
    <source>
        <dbReference type="SAM" id="MobiDB-lite"/>
    </source>
</evidence>